<evidence type="ECO:0000313" key="3">
    <source>
        <dbReference type="EMBL" id="MCW2306306.1"/>
    </source>
</evidence>
<gene>
    <name evidence="3" type="ORF">M2319_000625</name>
</gene>
<feature type="transmembrane region" description="Helical" evidence="1">
    <location>
        <begin position="99"/>
        <end position="128"/>
    </location>
</feature>
<comment type="caution">
    <text evidence="3">The sequence shown here is derived from an EMBL/GenBank/DDBJ whole genome shotgun (WGS) entry which is preliminary data.</text>
</comment>
<sequence length="168" mass="18408">MSDIDDTESEGQSMARKGRDKLAGIILLVISGAALINSLAMERIGEGIDRVLGAPGLTPGFLSAVLVLLSIALIVRSWSAPLPRLPRRLGETQKRMITAFAIIFLYIGSLYWVPYFVSTFVMLAVFQIVFASRPRTLRHVLGWGLVYSAAVAGALYYVFGEVFYIPLP</sequence>
<keyword evidence="1" id="KW-1133">Transmembrane helix</keyword>
<name>A0ABT3H7E0_9HYPH</name>
<feature type="transmembrane region" description="Helical" evidence="1">
    <location>
        <begin position="22"/>
        <end position="40"/>
    </location>
</feature>
<feature type="domain" description="DUF1468" evidence="2">
    <location>
        <begin position="22"/>
        <end position="168"/>
    </location>
</feature>
<organism evidence="3 4">
    <name type="scientific">Rhodobium gokarnense</name>
    <dbReference type="NCBI Taxonomy" id="364296"/>
    <lineage>
        <taxon>Bacteria</taxon>
        <taxon>Pseudomonadati</taxon>
        <taxon>Pseudomonadota</taxon>
        <taxon>Alphaproteobacteria</taxon>
        <taxon>Hyphomicrobiales</taxon>
        <taxon>Rhodobiaceae</taxon>
        <taxon>Rhodobium</taxon>
    </lineage>
</organism>
<evidence type="ECO:0000259" key="2">
    <source>
        <dbReference type="Pfam" id="PF07331"/>
    </source>
</evidence>
<reference evidence="4" key="1">
    <citation type="submission" date="2023-07" db="EMBL/GenBank/DDBJ databases">
        <title>Genome sequencing of Purple Non-Sulfur Bacteria from various extreme environments.</title>
        <authorList>
            <person name="Mayer M."/>
        </authorList>
    </citation>
    <scope>NUCLEOTIDE SEQUENCE [LARGE SCALE GENOMIC DNA]</scope>
    <source>
        <strain evidence="4">DSM 17935</strain>
    </source>
</reference>
<evidence type="ECO:0000256" key="1">
    <source>
        <dbReference type="SAM" id="Phobius"/>
    </source>
</evidence>
<feature type="transmembrane region" description="Helical" evidence="1">
    <location>
        <begin position="60"/>
        <end position="78"/>
    </location>
</feature>
<dbReference type="Proteomes" id="UP001209755">
    <property type="component" value="Unassembled WGS sequence"/>
</dbReference>
<proteinExistence type="predicted"/>
<evidence type="ECO:0000313" key="4">
    <source>
        <dbReference type="Proteomes" id="UP001209755"/>
    </source>
</evidence>
<keyword evidence="4" id="KW-1185">Reference proteome</keyword>
<keyword evidence="1" id="KW-0812">Transmembrane</keyword>
<dbReference type="RefSeq" id="WP_264599980.1">
    <property type="nucleotide sequence ID" value="NZ_JAOQNS010000002.1"/>
</dbReference>
<feature type="transmembrane region" description="Helical" evidence="1">
    <location>
        <begin position="140"/>
        <end position="159"/>
    </location>
</feature>
<dbReference type="InterPro" id="IPR009936">
    <property type="entry name" value="DUF1468"/>
</dbReference>
<dbReference type="Pfam" id="PF07331">
    <property type="entry name" value="TctB"/>
    <property type="match status" value="1"/>
</dbReference>
<accession>A0ABT3H7E0</accession>
<protein>
    <recommendedName>
        <fullName evidence="2">DUF1468 domain-containing protein</fullName>
    </recommendedName>
</protein>
<dbReference type="EMBL" id="JAOQNS010000002">
    <property type="protein sequence ID" value="MCW2306306.1"/>
    <property type="molecule type" value="Genomic_DNA"/>
</dbReference>
<keyword evidence="1" id="KW-0472">Membrane</keyword>